<accession>A0A0A9DRI0</accession>
<reference evidence="7" key="1">
    <citation type="submission" date="2014-09" db="EMBL/GenBank/DDBJ databases">
        <authorList>
            <person name="Magalhaes I.L.F."/>
            <person name="Oliveira U."/>
            <person name="Santos F.R."/>
            <person name="Vidigal T.H.D.A."/>
            <person name="Brescovit A.D."/>
            <person name="Santos A.J."/>
        </authorList>
    </citation>
    <scope>NUCLEOTIDE SEQUENCE</scope>
    <source>
        <tissue evidence="7">Shoot tissue taken approximately 20 cm above the soil surface</tissue>
    </source>
</reference>
<dbReference type="AlphaFoldDB" id="A0A0A9DRI0"/>
<dbReference type="Pfam" id="PF01095">
    <property type="entry name" value="Pectinesterase"/>
    <property type="match status" value="1"/>
</dbReference>
<dbReference type="UniPathway" id="UPA00545">
    <property type="reaction ID" value="UER00823"/>
</dbReference>
<sequence>MAVDDFWCQLGWRFKHSWHYLLSSVSNLLCKIIQETLHLHGGKQYLKNCYIEGNYGFIFEDSTALLEHCHIHCKSAGYIAAHDRKATSEETGFVFFK</sequence>
<dbReference type="EC" id="3.1.1.11" evidence="3"/>
<evidence type="ECO:0000259" key="6">
    <source>
        <dbReference type="Pfam" id="PF01095"/>
    </source>
</evidence>
<keyword evidence="4" id="KW-0378">Hydrolase</keyword>
<dbReference type="GO" id="GO:0042545">
    <property type="term" value="P:cell wall modification"/>
    <property type="evidence" value="ECO:0007669"/>
    <property type="project" value="InterPro"/>
</dbReference>
<comment type="similarity">
    <text evidence="2">Belongs to the pectinesterase family.</text>
</comment>
<dbReference type="SUPFAM" id="SSF51126">
    <property type="entry name" value="Pectin lyase-like"/>
    <property type="match status" value="1"/>
</dbReference>
<organism evidence="7">
    <name type="scientific">Arundo donax</name>
    <name type="common">Giant reed</name>
    <name type="synonym">Donax arundinaceus</name>
    <dbReference type="NCBI Taxonomy" id="35708"/>
    <lineage>
        <taxon>Eukaryota</taxon>
        <taxon>Viridiplantae</taxon>
        <taxon>Streptophyta</taxon>
        <taxon>Embryophyta</taxon>
        <taxon>Tracheophyta</taxon>
        <taxon>Spermatophyta</taxon>
        <taxon>Magnoliopsida</taxon>
        <taxon>Liliopsida</taxon>
        <taxon>Poales</taxon>
        <taxon>Poaceae</taxon>
        <taxon>PACMAD clade</taxon>
        <taxon>Arundinoideae</taxon>
        <taxon>Arundineae</taxon>
        <taxon>Arundo</taxon>
    </lineage>
</organism>
<dbReference type="InterPro" id="IPR012334">
    <property type="entry name" value="Pectin_lyas_fold"/>
</dbReference>
<dbReference type="PANTHER" id="PTHR31321">
    <property type="entry name" value="ACYL-COA THIOESTER HYDROLASE YBHC-RELATED"/>
    <property type="match status" value="1"/>
</dbReference>
<proteinExistence type="inferred from homology"/>
<dbReference type="InterPro" id="IPR000070">
    <property type="entry name" value="Pectinesterase_cat"/>
</dbReference>
<name>A0A0A9DRI0_ARUDO</name>
<dbReference type="Gene3D" id="2.160.20.10">
    <property type="entry name" value="Single-stranded right-handed beta-helix, Pectin lyase-like"/>
    <property type="match status" value="1"/>
</dbReference>
<protein>
    <recommendedName>
        <fullName evidence="3">pectinesterase</fullName>
        <ecNumber evidence="3">3.1.1.11</ecNumber>
    </recommendedName>
</protein>
<evidence type="ECO:0000256" key="3">
    <source>
        <dbReference type="ARBA" id="ARBA00013229"/>
    </source>
</evidence>
<evidence type="ECO:0000256" key="2">
    <source>
        <dbReference type="ARBA" id="ARBA00008891"/>
    </source>
</evidence>
<reference evidence="7" key="2">
    <citation type="journal article" date="2015" name="Data Brief">
        <title>Shoot transcriptome of the giant reed, Arundo donax.</title>
        <authorList>
            <person name="Barrero R.A."/>
            <person name="Guerrero F.D."/>
            <person name="Moolhuijzen P."/>
            <person name="Goolsby J.A."/>
            <person name="Tidwell J."/>
            <person name="Bellgard S.E."/>
            <person name="Bellgard M.I."/>
        </authorList>
    </citation>
    <scope>NUCLEOTIDE SEQUENCE</scope>
    <source>
        <tissue evidence="7">Shoot tissue taken approximately 20 cm above the soil surface</tissue>
    </source>
</reference>
<dbReference type="InterPro" id="IPR011050">
    <property type="entry name" value="Pectin_lyase_fold/virulence"/>
</dbReference>
<dbReference type="GO" id="GO:0045490">
    <property type="term" value="P:pectin catabolic process"/>
    <property type="evidence" value="ECO:0007669"/>
    <property type="project" value="UniProtKB-UniPathway"/>
</dbReference>
<dbReference type="GO" id="GO:0030599">
    <property type="term" value="F:pectinesterase activity"/>
    <property type="evidence" value="ECO:0007669"/>
    <property type="project" value="UniProtKB-EC"/>
</dbReference>
<evidence type="ECO:0000256" key="4">
    <source>
        <dbReference type="ARBA" id="ARBA00022801"/>
    </source>
</evidence>
<evidence type="ECO:0000256" key="5">
    <source>
        <dbReference type="ARBA" id="ARBA00023085"/>
    </source>
</evidence>
<feature type="domain" description="Pectinesterase catalytic" evidence="6">
    <location>
        <begin position="30"/>
        <end position="95"/>
    </location>
</feature>
<evidence type="ECO:0000256" key="1">
    <source>
        <dbReference type="ARBA" id="ARBA00005184"/>
    </source>
</evidence>
<comment type="pathway">
    <text evidence="1">Glycan metabolism; pectin degradation; 2-dehydro-3-deoxy-D-gluconate from pectin: step 1/5.</text>
</comment>
<evidence type="ECO:0000313" key="7">
    <source>
        <dbReference type="EMBL" id="JAD89303.1"/>
    </source>
</evidence>
<dbReference type="PANTHER" id="PTHR31321:SF74">
    <property type="entry name" value="PECTINESTERASE CATALYTIC DOMAIN-CONTAINING PROTEIN"/>
    <property type="match status" value="1"/>
</dbReference>
<keyword evidence="5" id="KW-0063">Aspartyl esterase</keyword>
<dbReference type="EMBL" id="GBRH01208592">
    <property type="protein sequence ID" value="JAD89303.1"/>
    <property type="molecule type" value="Transcribed_RNA"/>
</dbReference>